<organism evidence="1 2">
    <name type="scientific">Ancylostoma ceylanicum</name>
    <dbReference type="NCBI Taxonomy" id="53326"/>
    <lineage>
        <taxon>Eukaryota</taxon>
        <taxon>Metazoa</taxon>
        <taxon>Ecdysozoa</taxon>
        <taxon>Nematoda</taxon>
        <taxon>Chromadorea</taxon>
        <taxon>Rhabditida</taxon>
        <taxon>Rhabditina</taxon>
        <taxon>Rhabditomorpha</taxon>
        <taxon>Strongyloidea</taxon>
        <taxon>Ancylostomatidae</taxon>
        <taxon>Ancylostomatinae</taxon>
        <taxon>Ancylostoma</taxon>
    </lineage>
</organism>
<dbReference type="EMBL" id="JARK01000315">
    <property type="protein sequence ID" value="EYC38470.1"/>
    <property type="molecule type" value="Genomic_DNA"/>
</dbReference>
<dbReference type="AlphaFoldDB" id="A0A016WFR4"/>
<dbReference type="Proteomes" id="UP000024635">
    <property type="component" value="Unassembled WGS sequence"/>
</dbReference>
<reference evidence="2" key="1">
    <citation type="journal article" date="2015" name="Nat. Genet.">
        <title>The genome and transcriptome of the zoonotic hookworm Ancylostoma ceylanicum identify infection-specific gene families.</title>
        <authorList>
            <person name="Schwarz E.M."/>
            <person name="Hu Y."/>
            <person name="Antoshechkin I."/>
            <person name="Miller M.M."/>
            <person name="Sternberg P.W."/>
            <person name="Aroian R.V."/>
        </authorList>
    </citation>
    <scope>NUCLEOTIDE SEQUENCE</scope>
    <source>
        <strain evidence="2">HY135</strain>
    </source>
</reference>
<evidence type="ECO:0000313" key="1">
    <source>
        <dbReference type="EMBL" id="EYC38470.1"/>
    </source>
</evidence>
<accession>A0A016WFR4</accession>
<proteinExistence type="predicted"/>
<keyword evidence="2" id="KW-1185">Reference proteome</keyword>
<name>A0A016WFR4_9BILA</name>
<protein>
    <submittedName>
        <fullName evidence="1">Uncharacterized protein</fullName>
    </submittedName>
</protein>
<sequence>MFRPSFGRRDGFSLTTPKMGNFNRARQANSFAFRTCTWMQKLPATLLSLEYSNHFKSTLRKVDILKVISLSDVK</sequence>
<evidence type="ECO:0000313" key="2">
    <source>
        <dbReference type="Proteomes" id="UP000024635"/>
    </source>
</evidence>
<comment type="caution">
    <text evidence="1">The sequence shown here is derived from an EMBL/GenBank/DDBJ whole genome shotgun (WGS) entry which is preliminary data.</text>
</comment>
<gene>
    <name evidence="1" type="primary">Acey_s0715.g1781</name>
    <name evidence="1" type="ORF">Y032_0715g1781</name>
</gene>
<dbReference type="OrthoDB" id="10533645at2759"/>